<protein>
    <recommendedName>
        <fullName evidence="2">Methyltransferase type 11 domain-containing protein</fullName>
    </recommendedName>
</protein>
<comment type="caution">
    <text evidence="3">The sequence shown here is derived from an EMBL/GenBank/DDBJ whole genome shotgun (WGS) entry which is preliminary data.</text>
</comment>
<evidence type="ECO:0000259" key="2">
    <source>
        <dbReference type="Pfam" id="PF08241"/>
    </source>
</evidence>
<proteinExistence type="predicted"/>
<dbReference type="Proteomes" id="UP000178448">
    <property type="component" value="Unassembled WGS sequence"/>
</dbReference>
<evidence type="ECO:0000256" key="1">
    <source>
        <dbReference type="SAM" id="MobiDB-lite"/>
    </source>
</evidence>
<organism evidence="3 4">
    <name type="scientific">Candidatus Gottesmanbacteria bacterium RBG_16_52_11</name>
    <dbReference type="NCBI Taxonomy" id="1798374"/>
    <lineage>
        <taxon>Bacteria</taxon>
        <taxon>Candidatus Gottesmaniibacteriota</taxon>
    </lineage>
</organism>
<reference evidence="3 4" key="1">
    <citation type="journal article" date="2016" name="Nat. Commun.">
        <title>Thousands of microbial genomes shed light on interconnected biogeochemical processes in an aquifer system.</title>
        <authorList>
            <person name="Anantharaman K."/>
            <person name="Brown C.T."/>
            <person name="Hug L.A."/>
            <person name="Sharon I."/>
            <person name="Castelle C.J."/>
            <person name="Probst A.J."/>
            <person name="Thomas B.C."/>
            <person name="Singh A."/>
            <person name="Wilkins M.J."/>
            <person name="Karaoz U."/>
            <person name="Brodie E.L."/>
            <person name="Williams K.H."/>
            <person name="Hubbard S.S."/>
            <person name="Banfield J.F."/>
        </authorList>
    </citation>
    <scope>NUCLEOTIDE SEQUENCE [LARGE SCALE GENOMIC DNA]</scope>
</reference>
<name>A0A1F5YW20_9BACT</name>
<accession>A0A1F5YW20</accession>
<dbReference type="PANTHER" id="PTHR43591:SF24">
    <property type="entry name" value="2-METHOXY-6-POLYPRENYL-1,4-BENZOQUINOL METHYLASE, MITOCHONDRIAL"/>
    <property type="match status" value="1"/>
</dbReference>
<sequence>MELGMFEHAKKVEPVKAEIKPEMSAERTEIRPEVTPESGKPEGKIVPVIPEVPETEPVVQAEPRAVVAVRDSGAKYDALYAKIAESRHGKGPLAKHDEALIVSARLRERVAAGERPVLLEVGANQGEFLDKAAEILGKDHCIGLDVNEAALAVAAEKGFATINADARRIPLPENSVDIITCEHTAEHIPDVQDFYREANRILKPGGELHVLVPPNLGGLETIRVAAESMPADYASGNAVIDRIRPLKAWSYARKLHCNQYGTILGGADRQTRGVLDKYQIPLEVSGGRWDGELSSLLVLRKPVAG</sequence>
<feature type="compositionally biased region" description="Basic and acidic residues" evidence="1">
    <location>
        <begin position="22"/>
        <end position="43"/>
    </location>
</feature>
<dbReference type="InterPro" id="IPR029063">
    <property type="entry name" value="SAM-dependent_MTases_sf"/>
</dbReference>
<dbReference type="EMBL" id="MFJD01000003">
    <property type="protein sequence ID" value="OGG04389.1"/>
    <property type="molecule type" value="Genomic_DNA"/>
</dbReference>
<evidence type="ECO:0000313" key="3">
    <source>
        <dbReference type="EMBL" id="OGG04389.1"/>
    </source>
</evidence>
<dbReference type="AlphaFoldDB" id="A0A1F5YW20"/>
<dbReference type="SUPFAM" id="SSF53335">
    <property type="entry name" value="S-adenosyl-L-methionine-dependent methyltransferases"/>
    <property type="match status" value="1"/>
</dbReference>
<evidence type="ECO:0000313" key="4">
    <source>
        <dbReference type="Proteomes" id="UP000178448"/>
    </source>
</evidence>
<dbReference type="Gene3D" id="3.40.50.150">
    <property type="entry name" value="Vaccinia Virus protein VP39"/>
    <property type="match status" value="1"/>
</dbReference>
<feature type="region of interest" description="Disordered" evidence="1">
    <location>
        <begin position="22"/>
        <end position="45"/>
    </location>
</feature>
<dbReference type="PANTHER" id="PTHR43591">
    <property type="entry name" value="METHYLTRANSFERASE"/>
    <property type="match status" value="1"/>
</dbReference>
<feature type="domain" description="Methyltransferase type 11" evidence="2">
    <location>
        <begin position="119"/>
        <end position="208"/>
    </location>
</feature>
<dbReference type="InterPro" id="IPR013216">
    <property type="entry name" value="Methyltransf_11"/>
</dbReference>
<dbReference type="CDD" id="cd02440">
    <property type="entry name" value="AdoMet_MTases"/>
    <property type="match status" value="1"/>
</dbReference>
<dbReference type="STRING" id="1798374.A2Z33_04430"/>
<dbReference type="Pfam" id="PF08241">
    <property type="entry name" value="Methyltransf_11"/>
    <property type="match status" value="1"/>
</dbReference>
<gene>
    <name evidence="3" type="ORF">A2Z33_04430</name>
</gene>
<dbReference type="GO" id="GO:0008757">
    <property type="term" value="F:S-adenosylmethionine-dependent methyltransferase activity"/>
    <property type="evidence" value="ECO:0007669"/>
    <property type="project" value="InterPro"/>
</dbReference>